<evidence type="ECO:0000313" key="2">
    <source>
        <dbReference type="Proteomes" id="UP000030111"/>
    </source>
</evidence>
<dbReference type="STRING" id="1121898.GCA_000422725_00272"/>
<proteinExistence type="predicted"/>
<dbReference type="OrthoDB" id="1524679at2"/>
<dbReference type="AlphaFoldDB" id="A0A0A2MQ70"/>
<evidence type="ECO:0008006" key="3">
    <source>
        <dbReference type="Google" id="ProtNLM"/>
    </source>
</evidence>
<comment type="caution">
    <text evidence="1">The sequence shown here is derived from an EMBL/GenBank/DDBJ whole genome shotgun (WGS) entry which is preliminary data.</text>
</comment>
<name>A0A0A2MQ70_9FLAO</name>
<organism evidence="1 2">
    <name type="scientific">Flavobacterium subsaxonicum WB 4.1-42 = DSM 21790</name>
    <dbReference type="NCBI Taxonomy" id="1121898"/>
    <lineage>
        <taxon>Bacteria</taxon>
        <taxon>Pseudomonadati</taxon>
        <taxon>Bacteroidota</taxon>
        <taxon>Flavobacteriia</taxon>
        <taxon>Flavobacteriales</taxon>
        <taxon>Flavobacteriaceae</taxon>
        <taxon>Flavobacterium</taxon>
    </lineage>
</organism>
<evidence type="ECO:0000313" key="1">
    <source>
        <dbReference type="EMBL" id="KGO93681.1"/>
    </source>
</evidence>
<dbReference type="Proteomes" id="UP000030111">
    <property type="component" value="Unassembled WGS sequence"/>
</dbReference>
<sequence length="94" mass="10947">MSEGITKDDLRQFGLLLMDNIRAMIGKSSEKEDIHPDWLKSRVVRKLMDMSPGTLQNLRITGKVRFKKILGSYYYNKADLQQLFNEEEKNHESG</sequence>
<keyword evidence="2" id="KW-1185">Reference proteome</keyword>
<gene>
    <name evidence="1" type="ORF">Q766_06890</name>
</gene>
<accession>A0A0A2MQ70</accession>
<reference evidence="1 2" key="1">
    <citation type="submission" date="2013-09" db="EMBL/GenBank/DDBJ databases">
        <authorList>
            <person name="Zeng Z."/>
            <person name="Chen C."/>
        </authorList>
    </citation>
    <scope>NUCLEOTIDE SEQUENCE [LARGE SCALE GENOMIC DNA]</scope>
    <source>
        <strain evidence="1 2">WB 4.1-42</strain>
    </source>
</reference>
<dbReference type="eggNOG" id="ENOG5032YFN">
    <property type="taxonomic scope" value="Bacteria"/>
</dbReference>
<dbReference type="EMBL" id="JRLY01000004">
    <property type="protein sequence ID" value="KGO93681.1"/>
    <property type="molecule type" value="Genomic_DNA"/>
</dbReference>
<protein>
    <recommendedName>
        <fullName evidence="3">DNA-binding protein</fullName>
    </recommendedName>
</protein>
<dbReference type="RefSeq" id="WP_026991741.1">
    <property type="nucleotide sequence ID" value="NZ_JRLY01000004.1"/>
</dbReference>